<dbReference type="GO" id="GO:0005840">
    <property type="term" value="C:ribosome"/>
    <property type="evidence" value="ECO:0007669"/>
    <property type="project" value="UniProtKB-KW"/>
</dbReference>
<name>A0A1I7YVM5_9BILA</name>
<organism evidence="4 5">
    <name type="scientific">Steinernema glaseri</name>
    <dbReference type="NCBI Taxonomy" id="37863"/>
    <lineage>
        <taxon>Eukaryota</taxon>
        <taxon>Metazoa</taxon>
        <taxon>Ecdysozoa</taxon>
        <taxon>Nematoda</taxon>
        <taxon>Chromadorea</taxon>
        <taxon>Rhabditida</taxon>
        <taxon>Tylenchina</taxon>
        <taxon>Panagrolaimomorpha</taxon>
        <taxon>Strongyloidoidea</taxon>
        <taxon>Steinernematidae</taxon>
        <taxon>Steinernema</taxon>
    </lineage>
</organism>
<dbReference type="Pfam" id="PF01165">
    <property type="entry name" value="Ribosomal_S21"/>
    <property type="match status" value="1"/>
</dbReference>
<protein>
    <submittedName>
        <fullName evidence="5">28S ribosomal protein S21, mitochondrial</fullName>
    </submittedName>
</protein>
<dbReference type="PANTHER" id="PTHR21109:SF0">
    <property type="entry name" value="SMALL RIBOSOMAL SUBUNIT PROTEIN BS21M"/>
    <property type="match status" value="1"/>
</dbReference>
<dbReference type="GO" id="GO:0006412">
    <property type="term" value="P:translation"/>
    <property type="evidence" value="ECO:0007669"/>
    <property type="project" value="InterPro"/>
</dbReference>
<evidence type="ECO:0000256" key="2">
    <source>
        <dbReference type="ARBA" id="ARBA00022980"/>
    </source>
</evidence>
<evidence type="ECO:0000313" key="5">
    <source>
        <dbReference type="WBParaSite" id="L893_g20167.t1"/>
    </source>
</evidence>
<reference evidence="5" key="1">
    <citation type="submission" date="2016-11" db="UniProtKB">
        <authorList>
            <consortium name="WormBaseParasite"/>
        </authorList>
    </citation>
    <scope>IDENTIFICATION</scope>
</reference>
<evidence type="ECO:0000256" key="1">
    <source>
        <dbReference type="ARBA" id="ARBA00006640"/>
    </source>
</evidence>
<accession>A0A1I7YVM5</accession>
<comment type="similarity">
    <text evidence="1">Belongs to the bacterial ribosomal protein bS21 family.</text>
</comment>
<dbReference type="GO" id="GO:0003735">
    <property type="term" value="F:structural constituent of ribosome"/>
    <property type="evidence" value="ECO:0007669"/>
    <property type="project" value="InterPro"/>
</dbReference>
<evidence type="ECO:0000256" key="3">
    <source>
        <dbReference type="ARBA" id="ARBA00023274"/>
    </source>
</evidence>
<proteinExistence type="inferred from homology"/>
<dbReference type="PANTHER" id="PTHR21109">
    <property type="entry name" value="MITOCHONDRIAL 28S RIBOSOMAL PROTEIN S21"/>
    <property type="match status" value="1"/>
</dbReference>
<dbReference type="NCBIfam" id="TIGR00030">
    <property type="entry name" value="S21p"/>
    <property type="match status" value="1"/>
</dbReference>
<dbReference type="Proteomes" id="UP000095287">
    <property type="component" value="Unplaced"/>
</dbReference>
<dbReference type="InterPro" id="IPR038380">
    <property type="entry name" value="Ribosomal_bS21_sf"/>
</dbReference>
<sequence>MVRQFWRGTLHQPFAVGLFRGIWNAHPRWMNRTVLVSNNDVDSAFHLLNRLMDKEGMLKIIRRTQYYQKPYMQRKQLSIEASTAIFNEDMKRKMSFLSRKNRAEAFPGQMTT</sequence>
<keyword evidence="4" id="KW-1185">Reference proteome</keyword>
<keyword evidence="2" id="KW-0689">Ribosomal protein</keyword>
<dbReference type="WBParaSite" id="L893_g20167.t1">
    <property type="protein sequence ID" value="L893_g20167.t1"/>
    <property type="gene ID" value="L893_g20167"/>
</dbReference>
<dbReference type="Gene3D" id="1.20.5.1150">
    <property type="entry name" value="Ribosomal protein S8"/>
    <property type="match status" value="1"/>
</dbReference>
<dbReference type="InterPro" id="IPR001911">
    <property type="entry name" value="Ribosomal_bS21"/>
</dbReference>
<keyword evidence="3" id="KW-0687">Ribonucleoprotein</keyword>
<dbReference type="GO" id="GO:1990904">
    <property type="term" value="C:ribonucleoprotein complex"/>
    <property type="evidence" value="ECO:0007669"/>
    <property type="project" value="UniProtKB-KW"/>
</dbReference>
<evidence type="ECO:0000313" key="4">
    <source>
        <dbReference type="Proteomes" id="UP000095287"/>
    </source>
</evidence>
<dbReference type="AlphaFoldDB" id="A0A1I7YVM5"/>